<dbReference type="GeneID" id="19325051"/>
<dbReference type="OrthoDB" id="5367584at2759"/>
<reference evidence="3" key="1">
    <citation type="journal article" date="2013" name="Genome Announc.">
        <title>Draft genome sequence of the ascomycete Phaeoacremonium aleophilum strain UCR-PA7, a causal agent of the esca disease complex in grapevines.</title>
        <authorList>
            <person name="Blanco-Ulate B."/>
            <person name="Rolshausen P."/>
            <person name="Cantu D."/>
        </authorList>
    </citation>
    <scope>NUCLEOTIDE SEQUENCE [LARGE SCALE GENOMIC DNA]</scope>
    <source>
        <strain evidence="3">UCR-PA7</strain>
    </source>
</reference>
<feature type="region of interest" description="Disordered" evidence="1">
    <location>
        <begin position="129"/>
        <end position="150"/>
    </location>
</feature>
<protein>
    <recommendedName>
        <fullName evidence="4">Kinetoplast-associated protein KAP</fullName>
    </recommendedName>
</protein>
<evidence type="ECO:0008006" key="4">
    <source>
        <dbReference type="Google" id="ProtNLM"/>
    </source>
</evidence>
<dbReference type="HOGENOM" id="CLU_010168_0_0_1"/>
<dbReference type="PANTHER" id="PTHR13924:SF10">
    <property type="entry name" value="TRANSFORMING ACIDIC COILED-COIL PROTEIN, ISOFORM K"/>
    <property type="match status" value="1"/>
</dbReference>
<feature type="region of interest" description="Disordered" evidence="1">
    <location>
        <begin position="638"/>
        <end position="710"/>
    </location>
</feature>
<feature type="region of interest" description="Disordered" evidence="1">
    <location>
        <begin position="248"/>
        <end position="342"/>
    </location>
</feature>
<feature type="compositionally biased region" description="Low complexity" evidence="1">
    <location>
        <begin position="78"/>
        <end position="100"/>
    </location>
</feature>
<dbReference type="EMBL" id="KB933121">
    <property type="protein sequence ID" value="EON99883.1"/>
    <property type="molecule type" value="Genomic_DNA"/>
</dbReference>
<name>R8BKJ7_PHAM7</name>
<dbReference type="RefSeq" id="XP_007915329.1">
    <property type="nucleotide sequence ID" value="XM_007917138.1"/>
</dbReference>
<sequence length="729" mass="80026">MLNLSTPPTSRRTDKVEVKTYTSHVSPSDGGENEGDEDSSPFLTNVREAEQDVLSPAKARHSRIMSGNELSPLKILQASTSSSSGTEAPPSSKRQSMSMQMPPPRSPRKISPLERRFPIKVGTPLQTSFQAPAETAVQTPVQPPAETPRARLTHERQMSLEEAISENTGLKHAIEIFEDDESVLENGVDGDGDNNTATISIPVVEEEEEHGYDEMAGADDTMVSTLSSFSAVPNMTMFARLGQTPVRGQPAAMSNATPMATPRAGPLPNRGPPQRDSGNTTNLLDFTEQLRFPHGRAESPSKNGASAREPAVAKTPQRQSLANLLDFDIPPLPTPRSIPTVTPRELESLKSNFLSEISSLKATLSGKEAEVTSLKAALGDAEKRAGEYGEQLREERTLREQLAVDKDTWEKRGREMESILRKVKEEIVLSQREREDLEFKLDEAEKRREAAEMMAQDAESKMAGMRAGKLTAEGERVESPSGVRSPASKTQKEVEIAVERVARELHALYKGKHETKVAALKESYKGRWEKKVRELEVRLEDLAKENEDLRIGRDATMTKVDPNAVAAEEERREQAAKDSAQIKELGAEVQKLEATVKSVQNDNSELRRLLELERVEKGELVILAEEMMSMQQSFVATEDKRPASAGIPSTKAQPGNENARASGPRTSMLKTPGSISRTGESRIGRMQQPHERKQSIGMSGIARPGSGQAVRNGIMSSIEKMGSYRGRGD</sequence>
<feature type="compositionally biased region" description="Polar residues" evidence="1">
    <location>
        <begin position="129"/>
        <end position="140"/>
    </location>
</feature>
<evidence type="ECO:0000313" key="3">
    <source>
        <dbReference type="Proteomes" id="UP000014074"/>
    </source>
</evidence>
<dbReference type="Pfam" id="PF12709">
    <property type="entry name" value="Fungal_TACC"/>
    <property type="match status" value="1"/>
</dbReference>
<dbReference type="InterPro" id="IPR024312">
    <property type="entry name" value="TACC_fungi"/>
</dbReference>
<evidence type="ECO:0000256" key="1">
    <source>
        <dbReference type="SAM" id="MobiDB-lite"/>
    </source>
</evidence>
<keyword evidence="3" id="KW-1185">Reference proteome</keyword>
<dbReference type="GO" id="GO:0007052">
    <property type="term" value="P:mitotic spindle organization"/>
    <property type="evidence" value="ECO:0007669"/>
    <property type="project" value="InterPro"/>
</dbReference>
<dbReference type="PANTHER" id="PTHR13924">
    <property type="entry name" value="TRANSFORMING ACIDIC COILED-COIL CONTAINING PROTEIN 1/2"/>
    <property type="match status" value="1"/>
</dbReference>
<organism evidence="2 3">
    <name type="scientific">Phaeoacremonium minimum (strain UCR-PA7)</name>
    <name type="common">Esca disease fungus</name>
    <name type="synonym">Togninia minima</name>
    <dbReference type="NCBI Taxonomy" id="1286976"/>
    <lineage>
        <taxon>Eukaryota</taxon>
        <taxon>Fungi</taxon>
        <taxon>Dikarya</taxon>
        <taxon>Ascomycota</taxon>
        <taxon>Pezizomycotina</taxon>
        <taxon>Sordariomycetes</taxon>
        <taxon>Sordariomycetidae</taxon>
        <taxon>Togniniales</taxon>
        <taxon>Togniniaceae</taxon>
        <taxon>Phaeoacremonium</taxon>
    </lineage>
</organism>
<accession>R8BKJ7</accession>
<dbReference type="KEGG" id="tmn:UCRPA7_4587"/>
<feature type="compositionally biased region" description="Polar residues" evidence="1">
    <location>
        <begin position="664"/>
        <end position="678"/>
    </location>
</feature>
<feature type="region of interest" description="Disordered" evidence="1">
    <location>
        <begin position="560"/>
        <end position="579"/>
    </location>
</feature>
<dbReference type="eggNOG" id="ENOG502S2YR">
    <property type="taxonomic scope" value="Eukaryota"/>
</dbReference>
<dbReference type="AlphaFoldDB" id="R8BKJ7"/>
<feature type="region of interest" description="Disordered" evidence="1">
    <location>
        <begin position="1"/>
        <end position="112"/>
    </location>
</feature>
<dbReference type="Proteomes" id="UP000014074">
    <property type="component" value="Unassembled WGS sequence"/>
</dbReference>
<gene>
    <name evidence="2" type="ORF">UCRPA7_4587</name>
</gene>
<feature type="compositionally biased region" description="Polar residues" evidence="1">
    <location>
        <begin position="1"/>
        <end position="10"/>
    </location>
</feature>
<feature type="region of interest" description="Disordered" evidence="1">
    <location>
        <begin position="451"/>
        <end position="493"/>
    </location>
</feature>
<proteinExistence type="predicted"/>
<evidence type="ECO:0000313" key="2">
    <source>
        <dbReference type="EMBL" id="EON99883.1"/>
    </source>
</evidence>
<feature type="compositionally biased region" description="Basic and acidic residues" evidence="1">
    <location>
        <begin position="679"/>
        <end position="694"/>
    </location>
</feature>
<dbReference type="InterPro" id="IPR039915">
    <property type="entry name" value="TACC"/>
</dbReference>
<dbReference type="GO" id="GO:0005737">
    <property type="term" value="C:cytoplasm"/>
    <property type="evidence" value="ECO:0007669"/>
    <property type="project" value="TreeGrafter"/>
</dbReference>